<dbReference type="HAMAP" id="MF_00758">
    <property type="entry name" value="UPF0301"/>
    <property type="match status" value="1"/>
</dbReference>
<dbReference type="PANTHER" id="PTHR30327">
    <property type="entry name" value="UNCHARACTERIZED PROTEIN YQGE"/>
    <property type="match status" value="1"/>
</dbReference>
<evidence type="ECO:0000313" key="3">
    <source>
        <dbReference type="EMBL" id="SKC82071.1"/>
    </source>
</evidence>
<organism evidence="3 4">
    <name type="scientific">Ohtaekwangia koreensis</name>
    <dbReference type="NCBI Taxonomy" id="688867"/>
    <lineage>
        <taxon>Bacteria</taxon>
        <taxon>Pseudomonadati</taxon>
        <taxon>Bacteroidota</taxon>
        <taxon>Cytophagia</taxon>
        <taxon>Cytophagales</taxon>
        <taxon>Fulvivirgaceae</taxon>
        <taxon>Ohtaekwangia</taxon>
    </lineage>
</organism>
<keyword evidence="4" id="KW-1185">Reference proteome</keyword>
<dbReference type="OrthoDB" id="9807486at2"/>
<dbReference type="InterPro" id="IPR003774">
    <property type="entry name" value="AlgH-like"/>
</dbReference>
<protein>
    <recommendedName>
        <fullName evidence="2">UPF0301 protein SAMN05660236_4084</fullName>
    </recommendedName>
</protein>
<dbReference type="RefSeq" id="WP_079688645.1">
    <property type="nucleotide sequence ID" value="NZ_FUZU01000003.1"/>
</dbReference>
<dbReference type="AlphaFoldDB" id="A0A1T5M1C5"/>
<dbReference type="Gene3D" id="3.40.1740.10">
    <property type="entry name" value="VC0467-like"/>
    <property type="match status" value="1"/>
</dbReference>
<dbReference type="Proteomes" id="UP000190961">
    <property type="component" value="Unassembled WGS sequence"/>
</dbReference>
<name>A0A1T5M1C5_9BACT</name>
<dbReference type="PANTHER" id="PTHR30327:SF1">
    <property type="entry name" value="UPF0301 PROTEIN YQGE"/>
    <property type="match status" value="1"/>
</dbReference>
<sequence>MEFFRYKNQLKPEKGRLLISEPFLPDPNFERTVVLLCEHNEEGSFGFVINKPSILKVSEVMEDIKKLEDIVYVGGPVQQDTLHFLHRNTSLEGAVKIWNEVYWGGDFETLISQIDITVIQSKDIRFYLGYSGWGPGQLNAELEEDSWIVCDYATDELLFDTEPSMMWKKALDSMGGRFSIYSNYPVDPRMN</sequence>
<reference evidence="3 4" key="1">
    <citation type="submission" date="2017-02" db="EMBL/GenBank/DDBJ databases">
        <authorList>
            <person name="Peterson S.W."/>
        </authorList>
    </citation>
    <scope>NUCLEOTIDE SEQUENCE [LARGE SCALE GENOMIC DNA]</scope>
    <source>
        <strain evidence="3 4">DSM 25262</strain>
    </source>
</reference>
<accession>A0A1T5M1C5</accession>
<proteinExistence type="inferred from homology"/>
<dbReference type="EMBL" id="FUZU01000003">
    <property type="protein sequence ID" value="SKC82071.1"/>
    <property type="molecule type" value="Genomic_DNA"/>
</dbReference>
<evidence type="ECO:0000256" key="2">
    <source>
        <dbReference type="HAMAP-Rule" id="MF_00758"/>
    </source>
</evidence>
<dbReference type="GO" id="GO:0005829">
    <property type="term" value="C:cytosol"/>
    <property type="evidence" value="ECO:0007669"/>
    <property type="project" value="TreeGrafter"/>
</dbReference>
<dbReference type="STRING" id="688867.SAMN05660236_4084"/>
<dbReference type="SUPFAM" id="SSF143456">
    <property type="entry name" value="VC0467-like"/>
    <property type="match status" value="1"/>
</dbReference>
<evidence type="ECO:0000313" key="4">
    <source>
        <dbReference type="Proteomes" id="UP000190961"/>
    </source>
</evidence>
<evidence type="ECO:0000256" key="1">
    <source>
        <dbReference type="ARBA" id="ARBA00009600"/>
    </source>
</evidence>
<dbReference type="Pfam" id="PF02622">
    <property type="entry name" value="DUF179"/>
    <property type="match status" value="1"/>
</dbReference>
<gene>
    <name evidence="3" type="ORF">SAMN05660236_4084</name>
</gene>
<comment type="similarity">
    <text evidence="1 2">Belongs to the UPF0301 (AlgH) family.</text>
</comment>